<reference evidence="8" key="1">
    <citation type="submission" date="2016-06" db="UniProtKB">
        <authorList>
            <consortium name="WormBaseParasite"/>
        </authorList>
    </citation>
    <scope>IDENTIFICATION</scope>
</reference>
<protein>
    <submittedName>
        <fullName evidence="8">DM10 domain-containing protein</fullName>
    </submittedName>
</protein>
<dbReference type="GO" id="GO:0005930">
    <property type="term" value="C:axoneme"/>
    <property type="evidence" value="ECO:0007669"/>
    <property type="project" value="UniProtKB-SubCell"/>
</dbReference>
<accession>A0A183D5D0</accession>
<dbReference type="PROSITE" id="PS51336">
    <property type="entry name" value="DM10"/>
    <property type="match status" value="1"/>
</dbReference>
<comment type="subcellular location">
    <subcellularLocation>
        <location evidence="1">Cytoplasm</location>
        <location evidence="1">Cytoskeleton</location>
        <location evidence="1">Cilium axoneme</location>
    </subcellularLocation>
</comment>
<evidence type="ECO:0000256" key="1">
    <source>
        <dbReference type="ARBA" id="ARBA00004430"/>
    </source>
</evidence>
<reference evidence="6 7" key="2">
    <citation type="submission" date="2018-11" db="EMBL/GenBank/DDBJ databases">
        <authorList>
            <consortium name="Pathogen Informatics"/>
        </authorList>
    </citation>
    <scope>NUCLEOTIDE SEQUENCE [LARGE SCALE GENOMIC DNA]</scope>
</reference>
<keyword evidence="2" id="KW-0963">Cytoplasm</keyword>
<evidence type="ECO:0000313" key="7">
    <source>
        <dbReference type="Proteomes" id="UP000271098"/>
    </source>
</evidence>
<keyword evidence="4" id="KW-0966">Cell projection</keyword>
<dbReference type="AlphaFoldDB" id="A0A183D5D0"/>
<dbReference type="Gene3D" id="2.30.29.170">
    <property type="match status" value="1"/>
</dbReference>
<evidence type="ECO:0000313" key="6">
    <source>
        <dbReference type="EMBL" id="VDK41542.1"/>
    </source>
</evidence>
<evidence type="ECO:0000256" key="2">
    <source>
        <dbReference type="ARBA" id="ARBA00022490"/>
    </source>
</evidence>
<proteinExistence type="predicted"/>
<dbReference type="WBParaSite" id="GPUH_0000392801-mRNA-1">
    <property type="protein sequence ID" value="GPUH_0000392801-mRNA-1"/>
    <property type="gene ID" value="GPUH_0000392801"/>
</dbReference>
<dbReference type="InterPro" id="IPR006602">
    <property type="entry name" value="DM10_dom"/>
</dbReference>
<keyword evidence="3" id="KW-0206">Cytoskeleton</keyword>
<evidence type="ECO:0000259" key="5">
    <source>
        <dbReference type="PROSITE" id="PS51336"/>
    </source>
</evidence>
<dbReference type="EMBL" id="UYRT01007056">
    <property type="protein sequence ID" value="VDK41542.1"/>
    <property type="molecule type" value="Genomic_DNA"/>
</dbReference>
<organism evidence="8">
    <name type="scientific">Gongylonema pulchrum</name>
    <dbReference type="NCBI Taxonomy" id="637853"/>
    <lineage>
        <taxon>Eukaryota</taxon>
        <taxon>Metazoa</taxon>
        <taxon>Ecdysozoa</taxon>
        <taxon>Nematoda</taxon>
        <taxon>Chromadorea</taxon>
        <taxon>Rhabditida</taxon>
        <taxon>Spirurina</taxon>
        <taxon>Spiruromorpha</taxon>
        <taxon>Spiruroidea</taxon>
        <taxon>Gongylonematidae</taxon>
        <taxon>Gongylonema</taxon>
    </lineage>
</organism>
<dbReference type="OrthoDB" id="10255210at2759"/>
<keyword evidence="7" id="KW-1185">Reference proteome</keyword>
<dbReference type="Proteomes" id="UP000271098">
    <property type="component" value="Unassembled WGS sequence"/>
</dbReference>
<gene>
    <name evidence="6" type="ORF">GPUH_LOCUS3923</name>
</gene>
<name>A0A183D5D0_9BILA</name>
<sequence>MKFLLTYHVDKQLLDIAEAGKGREWYPGRAFLEGYFSVDQYRINAVLKVYRWKFRLLEADDATQQYLRSKETQQK</sequence>
<evidence type="ECO:0000256" key="3">
    <source>
        <dbReference type="ARBA" id="ARBA00023212"/>
    </source>
</evidence>
<feature type="domain" description="DM10" evidence="5">
    <location>
        <begin position="1"/>
        <end position="71"/>
    </location>
</feature>
<evidence type="ECO:0000313" key="8">
    <source>
        <dbReference type="WBParaSite" id="GPUH_0000392801-mRNA-1"/>
    </source>
</evidence>
<evidence type="ECO:0000256" key="4">
    <source>
        <dbReference type="ARBA" id="ARBA00023273"/>
    </source>
</evidence>